<dbReference type="Gene3D" id="3.30.450.20">
    <property type="entry name" value="PAS domain"/>
    <property type="match status" value="1"/>
</dbReference>
<evidence type="ECO:0000313" key="7">
    <source>
        <dbReference type="EMBL" id="OOZ36955.1"/>
    </source>
</evidence>
<dbReference type="InterPro" id="IPR029787">
    <property type="entry name" value="Nucleotide_cyclase"/>
</dbReference>
<dbReference type="CDD" id="cd01949">
    <property type="entry name" value="GGDEF"/>
    <property type="match status" value="2"/>
</dbReference>
<evidence type="ECO:0000259" key="4">
    <source>
        <dbReference type="PROSITE" id="PS50113"/>
    </source>
</evidence>
<sequence length="746" mass="82470">MSGVPVFDEQGGFLGYRGTAANITERVDAQDQLRLAATVFESTVEGVMVADLEGTIIAVNKAFTEITGYSEAEALGQKPSMLRSQRHDEKFYSDMWASITETGQWRGEIWNRRKNGEVYPQWMNISAVKNDQSMTTRLVSVFTDITPMKQSEERLAHLAHHDALTGLPNRLLFSALLEHSLERVVRNNEQVAVLFLDLDLFKNINDSFGHPMGDRLLQLAAERLSATVRDEDTVARLGGDEFIMLLERVSDMQAAATVSDKILHELNKPFEIEGHKLYVTGSIGISISPNDSTDADVLIKNADAAMYRAKDLGRGNYCFYTKELTSSAMERVVLERELRHALEQDQLVVHYQPQYSLKSGKLVGAEALVRWQHPERGLISPDSFIHVAEECGLILPLGEWVLRASCHQMQEWIEAGLEIGRVSVNVSGQQIERYDLVSMVQKSLEESGLKPWNLELEITESCIMQEAESAIRALTELKSMGVRLAVDDFGTGYSSLLEGLIFSLPIIAIEWFVGSLGQGIVNGDAHFGLVWLLSLVSIIAILSGVSQLHYLGEIIVKSAHDPMTGAFNRGAGEELLEKYYLLAERNRSPLTLIFIDLDHFKSINDQFGHEAGDDVLVRAVQNMLSNIRKVDLLIRWGGEEFVIVAPYASVADHGVIMAHIADVGLGERPDGRAVTASVGCAEYLNDQPATLAQFVECADKRMYLAKQAGRNRICYGDAPEVMSNVGVFGTGPALVVDGELLPGMAD</sequence>
<evidence type="ECO:0000259" key="3">
    <source>
        <dbReference type="PROSITE" id="PS50112"/>
    </source>
</evidence>
<evidence type="ECO:0000313" key="8">
    <source>
        <dbReference type="Proteomes" id="UP000190896"/>
    </source>
</evidence>
<dbReference type="InterPro" id="IPR001633">
    <property type="entry name" value="EAL_dom"/>
</dbReference>
<dbReference type="GO" id="GO:0003824">
    <property type="term" value="F:catalytic activity"/>
    <property type="evidence" value="ECO:0007669"/>
    <property type="project" value="UniProtKB-ARBA"/>
</dbReference>
<dbReference type="SMART" id="SM00052">
    <property type="entry name" value="EAL"/>
    <property type="match status" value="1"/>
</dbReference>
<feature type="domain" description="PAC" evidence="4">
    <location>
        <begin position="105"/>
        <end position="157"/>
    </location>
</feature>
<dbReference type="PROSITE" id="PS50883">
    <property type="entry name" value="EAL"/>
    <property type="match status" value="1"/>
</dbReference>
<dbReference type="OrthoDB" id="9804951at2"/>
<feature type="domain" description="PAC" evidence="4">
    <location>
        <begin position="1"/>
        <end position="35"/>
    </location>
</feature>
<comment type="cofactor">
    <cofactor evidence="1">
        <name>Mg(2+)</name>
        <dbReference type="ChEBI" id="CHEBI:18420"/>
    </cofactor>
</comment>
<dbReference type="PANTHER" id="PTHR44757:SF2">
    <property type="entry name" value="BIOFILM ARCHITECTURE MAINTENANCE PROTEIN MBAA"/>
    <property type="match status" value="1"/>
</dbReference>
<feature type="domain" description="EAL" evidence="5">
    <location>
        <begin position="331"/>
        <end position="585"/>
    </location>
</feature>
<dbReference type="InterPro" id="IPR035965">
    <property type="entry name" value="PAS-like_dom_sf"/>
</dbReference>
<protein>
    <recommendedName>
        <fullName evidence="9">Diguanylate cyclase</fullName>
    </recommendedName>
</protein>
<feature type="domain" description="GGDEF" evidence="6">
    <location>
        <begin position="588"/>
        <end position="718"/>
    </location>
</feature>
<name>A0A1T2KVT5_9GAMM</name>
<keyword evidence="2" id="KW-0812">Transmembrane</keyword>
<dbReference type="SUPFAM" id="SSF55073">
    <property type="entry name" value="Nucleotide cyclase"/>
    <property type="match status" value="2"/>
</dbReference>
<dbReference type="PANTHER" id="PTHR44757">
    <property type="entry name" value="DIGUANYLATE CYCLASE DGCP"/>
    <property type="match status" value="1"/>
</dbReference>
<dbReference type="CDD" id="cd00130">
    <property type="entry name" value="PAS"/>
    <property type="match status" value="1"/>
</dbReference>
<keyword evidence="2" id="KW-0472">Membrane</keyword>
<dbReference type="PROSITE" id="PS50112">
    <property type="entry name" value="PAS"/>
    <property type="match status" value="1"/>
</dbReference>
<dbReference type="PROSITE" id="PS50113">
    <property type="entry name" value="PAC"/>
    <property type="match status" value="2"/>
</dbReference>
<keyword evidence="2" id="KW-1133">Transmembrane helix</keyword>
<dbReference type="NCBIfam" id="TIGR00254">
    <property type="entry name" value="GGDEF"/>
    <property type="match status" value="2"/>
</dbReference>
<dbReference type="SUPFAM" id="SSF55785">
    <property type="entry name" value="PYP-like sensor domain (PAS domain)"/>
    <property type="match status" value="1"/>
</dbReference>
<dbReference type="SUPFAM" id="SSF141868">
    <property type="entry name" value="EAL domain-like"/>
    <property type="match status" value="1"/>
</dbReference>
<dbReference type="FunFam" id="3.30.70.270:FF:000001">
    <property type="entry name" value="Diguanylate cyclase domain protein"/>
    <property type="match status" value="2"/>
</dbReference>
<dbReference type="Pfam" id="PF00563">
    <property type="entry name" value="EAL"/>
    <property type="match status" value="1"/>
</dbReference>
<evidence type="ECO:0000259" key="5">
    <source>
        <dbReference type="PROSITE" id="PS50883"/>
    </source>
</evidence>
<dbReference type="Gene3D" id="3.30.70.270">
    <property type="match status" value="2"/>
</dbReference>
<gene>
    <name evidence="7" type="ORF">BOW51_04570</name>
</gene>
<dbReference type="AlphaFoldDB" id="A0A1T2KVT5"/>
<feature type="transmembrane region" description="Helical" evidence="2">
    <location>
        <begin position="525"/>
        <end position="545"/>
    </location>
</feature>
<evidence type="ECO:0000259" key="6">
    <source>
        <dbReference type="PROSITE" id="PS50887"/>
    </source>
</evidence>
<dbReference type="InterPro" id="IPR043128">
    <property type="entry name" value="Rev_trsase/Diguanyl_cyclase"/>
</dbReference>
<dbReference type="InterPro" id="IPR035919">
    <property type="entry name" value="EAL_sf"/>
</dbReference>
<keyword evidence="8" id="KW-1185">Reference proteome</keyword>
<proteinExistence type="predicted"/>
<comment type="caution">
    <text evidence="7">The sequence shown here is derived from an EMBL/GenBank/DDBJ whole genome shotgun (WGS) entry which is preliminary data.</text>
</comment>
<dbReference type="SMART" id="SM00267">
    <property type="entry name" value="GGDEF"/>
    <property type="match status" value="2"/>
</dbReference>
<dbReference type="SMART" id="SM00091">
    <property type="entry name" value="PAS"/>
    <property type="match status" value="1"/>
</dbReference>
<dbReference type="Gene3D" id="3.20.20.450">
    <property type="entry name" value="EAL domain"/>
    <property type="match status" value="1"/>
</dbReference>
<evidence type="ECO:0008006" key="9">
    <source>
        <dbReference type="Google" id="ProtNLM"/>
    </source>
</evidence>
<evidence type="ECO:0000256" key="1">
    <source>
        <dbReference type="ARBA" id="ARBA00001946"/>
    </source>
</evidence>
<feature type="domain" description="PAS" evidence="3">
    <location>
        <begin position="32"/>
        <end position="77"/>
    </location>
</feature>
<evidence type="ECO:0000256" key="2">
    <source>
        <dbReference type="SAM" id="Phobius"/>
    </source>
</evidence>
<accession>A0A1T2KVT5</accession>
<dbReference type="InterPro" id="IPR000160">
    <property type="entry name" value="GGDEF_dom"/>
</dbReference>
<dbReference type="CDD" id="cd01948">
    <property type="entry name" value="EAL"/>
    <property type="match status" value="1"/>
</dbReference>
<feature type="domain" description="GGDEF" evidence="6">
    <location>
        <begin position="189"/>
        <end position="322"/>
    </location>
</feature>
<dbReference type="PROSITE" id="PS50887">
    <property type="entry name" value="GGDEF"/>
    <property type="match status" value="2"/>
</dbReference>
<dbReference type="InterPro" id="IPR000014">
    <property type="entry name" value="PAS"/>
</dbReference>
<dbReference type="EMBL" id="MPRJ01000021">
    <property type="protein sequence ID" value="OOZ36955.1"/>
    <property type="molecule type" value="Genomic_DNA"/>
</dbReference>
<organism evidence="7 8">
    <name type="scientific">Solemya velesiana gill symbiont</name>
    <dbReference type="NCBI Taxonomy" id="1918948"/>
    <lineage>
        <taxon>Bacteria</taxon>
        <taxon>Pseudomonadati</taxon>
        <taxon>Pseudomonadota</taxon>
        <taxon>Gammaproteobacteria</taxon>
        <taxon>sulfur-oxidizing symbionts</taxon>
    </lineage>
</organism>
<reference evidence="7 8" key="1">
    <citation type="submission" date="2016-11" db="EMBL/GenBank/DDBJ databases">
        <title>Mixed transmission modes and dynamic genome evolution in an obligate animal-bacterial symbiosis.</title>
        <authorList>
            <person name="Russell S.L."/>
            <person name="Corbett-Detig R.B."/>
            <person name="Cavanaugh C.M."/>
        </authorList>
    </citation>
    <scope>NUCLEOTIDE SEQUENCE [LARGE SCALE GENOMIC DNA]</scope>
    <source>
        <strain evidence="7">Se-Cadez</strain>
    </source>
</reference>
<dbReference type="NCBIfam" id="TIGR00229">
    <property type="entry name" value="sensory_box"/>
    <property type="match status" value="1"/>
</dbReference>
<feature type="transmembrane region" description="Helical" evidence="2">
    <location>
        <begin position="493"/>
        <end position="513"/>
    </location>
</feature>
<dbReference type="Pfam" id="PF00990">
    <property type="entry name" value="GGDEF"/>
    <property type="match status" value="2"/>
</dbReference>
<dbReference type="Pfam" id="PF13426">
    <property type="entry name" value="PAS_9"/>
    <property type="match status" value="1"/>
</dbReference>
<dbReference type="Proteomes" id="UP000190896">
    <property type="component" value="Unassembled WGS sequence"/>
</dbReference>
<dbReference type="InterPro" id="IPR000700">
    <property type="entry name" value="PAS-assoc_C"/>
</dbReference>
<dbReference type="InterPro" id="IPR052155">
    <property type="entry name" value="Biofilm_reg_signaling"/>
</dbReference>